<keyword evidence="4" id="KW-1185">Reference proteome</keyword>
<dbReference type="EMBL" id="BAAAHP010000087">
    <property type="protein sequence ID" value="GAA0937878.1"/>
    <property type="molecule type" value="Genomic_DNA"/>
</dbReference>
<dbReference type="PROSITE" id="PS50943">
    <property type="entry name" value="HTH_CROC1"/>
    <property type="match status" value="1"/>
</dbReference>
<evidence type="ECO:0000313" key="4">
    <source>
        <dbReference type="Proteomes" id="UP001499967"/>
    </source>
</evidence>
<evidence type="ECO:0000259" key="2">
    <source>
        <dbReference type="PROSITE" id="PS50943"/>
    </source>
</evidence>
<name>A0ABP4AK75_9PSEU</name>
<dbReference type="InterPro" id="IPR010982">
    <property type="entry name" value="Lambda_DNA-bd_dom_sf"/>
</dbReference>
<gene>
    <name evidence="3" type="ORF">GCM10009559_31300</name>
</gene>
<proteinExistence type="predicted"/>
<evidence type="ECO:0000256" key="1">
    <source>
        <dbReference type="SAM" id="MobiDB-lite"/>
    </source>
</evidence>
<reference evidence="4" key="1">
    <citation type="journal article" date="2019" name="Int. J. Syst. Evol. Microbiol.">
        <title>The Global Catalogue of Microorganisms (GCM) 10K type strain sequencing project: providing services to taxonomists for standard genome sequencing and annotation.</title>
        <authorList>
            <consortium name="The Broad Institute Genomics Platform"/>
            <consortium name="The Broad Institute Genome Sequencing Center for Infectious Disease"/>
            <person name="Wu L."/>
            <person name="Ma J."/>
        </authorList>
    </citation>
    <scope>NUCLEOTIDE SEQUENCE [LARGE SCALE GENOMIC DNA]</scope>
    <source>
        <strain evidence="4">JCM 11117</strain>
    </source>
</reference>
<dbReference type="RefSeq" id="WP_379589847.1">
    <property type="nucleotide sequence ID" value="NZ_BAAAHP010000087.1"/>
</dbReference>
<dbReference type="InterPro" id="IPR001387">
    <property type="entry name" value="Cro/C1-type_HTH"/>
</dbReference>
<evidence type="ECO:0000313" key="3">
    <source>
        <dbReference type="EMBL" id="GAA0937878.1"/>
    </source>
</evidence>
<organism evidence="3 4">
    <name type="scientific">Pseudonocardia zijingensis</name>
    <dbReference type="NCBI Taxonomy" id="153376"/>
    <lineage>
        <taxon>Bacteria</taxon>
        <taxon>Bacillati</taxon>
        <taxon>Actinomycetota</taxon>
        <taxon>Actinomycetes</taxon>
        <taxon>Pseudonocardiales</taxon>
        <taxon>Pseudonocardiaceae</taxon>
        <taxon>Pseudonocardia</taxon>
    </lineage>
</organism>
<dbReference type="Proteomes" id="UP001499967">
    <property type="component" value="Unassembled WGS sequence"/>
</dbReference>
<feature type="region of interest" description="Disordered" evidence="1">
    <location>
        <begin position="70"/>
        <end position="99"/>
    </location>
</feature>
<dbReference type="Pfam" id="PF01381">
    <property type="entry name" value="HTH_3"/>
    <property type="match status" value="1"/>
</dbReference>
<dbReference type="SUPFAM" id="SSF47413">
    <property type="entry name" value="lambda repressor-like DNA-binding domains"/>
    <property type="match status" value="1"/>
</dbReference>
<protein>
    <recommendedName>
        <fullName evidence="2">HTH cro/C1-type domain-containing protein</fullName>
    </recommendedName>
</protein>
<feature type="region of interest" description="Disordered" evidence="1">
    <location>
        <begin position="1"/>
        <end position="20"/>
    </location>
</feature>
<sequence length="99" mass="10892">MTWLRVAQEATSGPPDGSDVGEILRWYRKRENLTQHDVAALLNTTQSRLSKLEKGTQALARHAISTCRAAEHGGSTCGRATRTGVRKRSDSRSSSHFNV</sequence>
<accession>A0ABP4AK75</accession>
<dbReference type="CDD" id="cd00093">
    <property type="entry name" value="HTH_XRE"/>
    <property type="match status" value="1"/>
</dbReference>
<comment type="caution">
    <text evidence="3">The sequence shown here is derived from an EMBL/GenBank/DDBJ whole genome shotgun (WGS) entry which is preliminary data.</text>
</comment>
<dbReference type="Gene3D" id="1.10.260.40">
    <property type="entry name" value="lambda repressor-like DNA-binding domains"/>
    <property type="match status" value="1"/>
</dbReference>
<feature type="domain" description="HTH cro/C1-type" evidence="2">
    <location>
        <begin position="24"/>
        <end position="55"/>
    </location>
</feature>